<dbReference type="InterPro" id="IPR036388">
    <property type="entry name" value="WH-like_DNA-bd_sf"/>
</dbReference>
<dbReference type="InterPro" id="IPR000944">
    <property type="entry name" value="Tscrpt_reg_Rrf2"/>
</dbReference>
<dbReference type="Pfam" id="PF02082">
    <property type="entry name" value="Rrf2"/>
    <property type="match status" value="1"/>
</dbReference>
<dbReference type="PANTHER" id="PTHR33221">
    <property type="entry name" value="WINGED HELIX-TURN-HELIX TRANSCRIPTIONAL REGULATOR, RRF2 FAMILY"/>
    <property type="match status" value="1"/>
</dbReference>
<dbReference type="GO" id="GO:0003677">
    <property type="term" value="F:DNA binding"/>
    <property type="evidence" value="ECO:0007669"/>
    <property type="project" value="UniProtKB-KW"/>
</dbReference>
<dbReference type="PROSITE" id="PS51197">
    <property type="entry name" value="HTH_RRF2_2"/>
    <property type="match status" value="1"/>
</dbReference>
<sequence>MQLTRHTDYAFRALIYLASMPEQTVTIGTISDVFNIPKSHMMKVISRLTSKGYICSIRGKMGGISLAKPAQDITLKEIVVLMEKTLVPFDCVGQNCLILKSCRLNTAFQGAQSKYLEYLQGYTIADMLDEETAQRIHG</sequence>
<dbReference type="RefSeq" id="WP_016390131.1">
    <property type="nucleotide sequence ID" value="NZ_KE646806.1"/>
</dbReference>
<dbReference type="Gene3D" id="1.10.10.10">
    <property type="entry name" value="Winged helix-like DNA-binding domain superfamily/Winged helix DNA-binding domain"/>
    <property type="match status" value="1"/>
</dbReference>
<dbReference type="GO" id="GO:0005829">
    <property type="term" value="C:cytosol"/>
    <property type="evidence" value="ECO:0007669"/>
    <property type="project" value="TreeGrafter"/>
</dbReference>
<dbReference type="InterPro" id="IPR036390">
    <property type="entry name" value="WH_DNA-bd_sf"/>
</dbReference>
<evidence type="ECO:0000313" key="3">
    <source>
        <dbReference type="Proteomes" id="UP000015462"/>
    </source>
</evidence>
<organism evidence="2 3">
    <name type="scientific">Cycloclasticus pugetii</name>
    <dbReference type="NCBI Taxonomy" id="34068"/>
    <lineage>
        <taxon>Bacteria</taxon>
        <taxon>Pseudomonadati</taxon>
        <taxon>Pseudomonadota</taxon>
        <taxon>Gammaproteobacteria</taxon>
        <taxon>Thiotrichales</taxon>
        <taxon>Piscirickettsiaceae</taxon>
        <taxon>Cycloclasticus</taxon>
    </lineage>
</organism>
<dbReference type="PROSITE" id="PS01332">
    <property type="entry name" value="HTH_RRF2_1"/>
    <property type="match status" value="1"/>
</dbReference>
<dbReference type="AlphaFoldDB" id="A0AB33Z3P1"/>
<comment type="caution">
    <text evidence="2">The sequence shown here is derived from an EMBL/GenBank/DDBJ whole genome shotgun (WGS) entry which is preliminary data.</text>
</comment>
<keyword evidence="3" id="KW-1185">Reference proteome</keyword>
<dbReference type="GO" id="GO:0003700">
    <property type="term" value="F:DNA-binding transcription factor activity"/>
    <property type="evidence" value="ECO:0007669"/>
    <property type="project" value="TreeGrafter"/>
</dbReference>
<keyword evidence="1" id="KW-0238">DNA-binding</keyword>
<protein>
    <submittedName>
        <fullName evidence="2">BadM/Rrf2 family transcriptional regulator</fullName>
    </submittedName>
</protein>
<reference evidence="2 3" key="1">
    <citation type="journal article" date="2013" name="Genome Announc.">
        <title>Genome Sequence of the Pyrene- and Fluoranthene-Degrading Bacterium Cycloclasticus sp. Strain PY97M.</title>
        <authorList>
            <person name="Cui Z."/>
            <person name="Xu G."/>
            <person name="Li Q."/>
            <person name="Gao W."/>
            <person name="Zheng L."/>
        </authorList>
    </citation>
    <scope>NUCLEOTIDE SEQUENCE [LARGE SCALE GENOMIC DNA]</scope>
    <source>
        <strain evidence="2 3">PY97M</strain>
    </source>
</reference>
<dbReference type="EMBL" id="ASHL01000002">
    <property type="protein sequence ID" value="EPD13816.1"/>
    <property type="molecule type" value="Genomic_DNA"/>
</dbReference>
<accession>A0AB33Z3P1</accession>
<name>A0AB33Z3P1_9GAMM</name>
<dbReference type="SUPFAM" id="SSF46785">
    <property type="entry name" value="Winged helix' DNA-binding domain"/>
    <property type="match status" value="1"/>
</dbReference>
<evidence type="ECO:0000256" key="1">
    <source>
        <dbReference type="ARBA" id="ARBA00023125"/>
    </source>
</evidence>
<dbReference type="Proteomes" id="UP000015462">
    <property type="component" value="Unassembled WGS sequence"/>
</dbReference>
<dbReference type="InterPro" id="IPR030489">
    <property type="entry name" value="TR_Rrf2-type_CS"/>
</dbReference>
<evidence type="ECO:0000313" key="2">
    <source>
        <dbReference type="EMBL" id="EPD13816.1"/>
    </source>
</evidence>
<dbReference type="PANTHER" id="PTHR33221:SF4">
    <property type="entry name" value="HTH-TYPE TRANSCRIPTIONAL REPRESSOR NSRR"/>
    <property type="match status" value="1"/>
</dbReference>
<gene>
    <name evidence="2" type="ORF">L196_04746</name>
</gene>
<proteinExistence type="predicted"/>
<dbReference type="NCBIfam" id="TIGR00738">
    <property type="entry name" value="rrf2_super"/>
    <property type="match status" value="1"/>
</dbReference>